<accession>A0A3S3QK05</accession>
<evidence type="ECO:0000313" key="3">
    <source>
        <dbReference type="Proteomes" id="UP000287853"/>
    </source>
</evidence>
<protein>
    <submittedName>
        <fullName evidence="2">CGGC domain-containing protein</fullName>
    </submittedName>
</protein>
<reference evidence="2 3" key="1">
    <citation type="submission" date="2017-01" db="EMBL/GenBank/DDBJ databases">
        <title>The cable genome- insights into the physiology and evolution of filamentous bacteria capable of sulfide oxidation via long distance electron transfer.</title>
        <authorList>
            <person name="Schreiber L."/>
            <person name="Bjerg J.T."/>
            <person name="Boggild A."/>
            <person name="Van De Vossenberg J."/>
            <person name="Meysman F."/>
            <person name="Nielsen L.P."/>
            <person name="Schramm A."/>
            <person name="Kjeldsen K.U."/>
        </authorList>
    </citation>
    <scope>NUCLEOTIDE SEQUENCE [LARGE SCALE GENOMIC DNA]</scope>
    <source>
        <strain evidence="2">MCF</strain>
    </source>
</reference>
<dbReference type="Pfam" id="PF08821">
    <property type="entry name" value="CGGC"/>
    <property type="match status" value="1"/>
</dbReference>
<comment type="caution">
    <text evidence="2">The sequence shown here is derived from an EMBL/GenBank/DDBJ whole genome shotgun (WGS) entry which is preliminary data.</text>
</comment>
<keyword evidence="3" id="KW-1185">Reference proteome</keyword>
<organism evidence="2 3">
    <name type="scientific">Candidatus Electrothrix aarhusensis</name>
    <dbReference type="NCBI Taxonomy" id="1859131"/>
    <lineage>
        <taxon>Bacteria</taxon>
        <taxon>Pseudomonadati</taxon>
        <taxon>Thermodesulfobacteriota</taxon>
        <taxon>Desulfobulbia</taxon>
        <taxon>Desulfobulbales</taxon>
        <taxon>Desulfobulbaceae</taxon>
        <taxon>Candidatus Electrothrix</taxon>
    </lineage>
</organism>
<proteinExistence type="predicted"/>
<dbReference type="AlphaFoldDB" id="A0A3S3QK05"/>
<gene>
    <name evidence="2" type="ORF">H206_00308</name>
</gene>
<evidence type="ECO:0000259" key="1">
    <source>
        <dbReference type="Pfam" id="PF08821"/>
    </source>
</evidence>
<name>A0A3S3QK05_9BACT</name>
<dbReference type="EMBL" id="MTKO01000060">
    <property type="protein sequence ID" value="RWX46547.1"/>
    <property type="molecule type" value="Genomic_DNA"/>
</dbReference>
<evidence type="ECO:0000313" key="2">
    <source>
        <dbReference type="EMBL" id="RWX46547.1"/>
    </source>
</evidence>
<dbReference type="InterPro" id="IPR014925">
    <property type="entry name" value="CGGC_dom"/>
</dbReference>
<feature type="domain" description="CGGC" evidence="1">
    <location>
        <begin position="1"/>
        <end position="71"/>
    </location>
</feature>
<sequence>MTDCGDCPGLTVPKVKLLNETTKSLDRPFEVLHLGTCMKSAMEMAGCPINFDDLQVTLEKNMGIKVVLGTHAY</sequence>
<dbReference type="Proteomes" id="UP000287853">
    <property type="component" value="Unassembled WGS sequence"/>
</dbReference>